<dbReference type="Proteomes" id="UP000824087">
    <property type="component" value="Unassembled WGS sequence"/>
</dbReference>
<dbReference type="PROSITE" id="PS51257">
    <property type="entry name" value="PROKAR_LIPOPROTEIN"/>
    <property type="match status" value="1"/>
</dbReference>
<reference evidence="1" key="1">
    <citation type="submission" date="2020-10" db="EMBL/GenBank/DDBJ databases">
        <authorList>
            <person name="Gilroy R."/>
        </authorList>
    </citation>
    <scope>NUCLEOTIDE SEQUENCE</scope>
    <source>
        <strain evidence="1">CHK197-8231</strain>
    </source>
</reference>
<protein>
    <recommendedName>
        <fullName evidence="3">Lipoprotein</fullName>
    </recommendedName>
</protein>
<evidence type="ECO:0008006" key="3">
    <source>
        <dbReference type="Google" id="ProtNLM"/>
    </source>
</evidence>
<organism evidence="1 2">
    <name type="scientific">Candidatus Fimihabitans intestinipullorum</name>
    <dbReference type="NCBI Taxonomy" id="2840820"/>
    <lineage>
        <taxon>Bacteria</taxon>
        <taxon>Bacillati</taxon>
        <taxon>Mycoplasmatota</taxon>
        <taxon>Mycoplasmatota incertae sedis</taxon>
        <taxon>Candidatus Fimihabitans</taxon>
    </lineage>
</organism>
<dbReference type="AlphaFoldDB" id="A0A9D1L2Z3"/>
<name>A0A9D1L2Z3_9BACT</name>
<reference evidence="1" key="2">
    <citation type="journal article" date="2021" name="PeerJ">
        <title>Extensive microbial diversity within the chicken gut microbiome revealed by metagenomics and culture.</title>
        <authorList>
            <person name="Gilroy R."/>
            <person name="Ravi A."/>
            <person name="Getino M."/>
            <person name="Pursley I."/>
            <person name="Horton D.L."/>
            <person name="Alikhan N.F."/>
            <person name="Baker D."/>
            <person name="Gharbi K."/>
            <person name="Hall N."/>
            <person name="Watson M."/>
            <person name="Adriaenssens E.M."/>
            <person name="Foster-Nyarko E."/>
            <person name="Jarju S."/>
            <person name="Secka A."/>
            <person name="Antonio M."/>
            <person name="Oren A."/>
            <person name="Chaudhuri R.R."/>
            <person name="La Ragione R."/>
            <person name="Hildebrand F."/>
            <person name="Pallen M.J."/>
        </authorList>
    </citation>
    <scope>NUCLEOTIDE SEQUENCE</scope>
    <source>
        <strain evidence="1">CHK197-8231</strain>
    </source>
</reference>
<evidence type="ECO:0000313" key="1">
    <source>
        <dbReference type="EMBL" id="HIU22086.1"/>
    </source>
</evidence>
<accession>A0A9D1L2Z3</accession>
<sequence>MKRVVCLIGLAILLCGCEQKKTLVCTKNSTSYGVEAKEKIAITFDKYKVKKTVVDIQSTIAIEHQDQIKAYMDQFLTLYEKHRKENGVKVDVTQEKNIVRFKMSINPWQASEKITGVPQTADLEETKQYFKRDGYQCKQNEA</sequence>
<evidence type="ECO:0000313" key="2">
    <source>
        <dbReference type="Proteomes" id="UP000824087"/>
    </source>
</evidence>
<proteinExistence type="predicted"/>
<gene>
    <name evidence="1" type="ORF">IAD49_00740</name>
</gene>
<comment type="caution">
    <text evidence="1">The sequence shown here is derived from an EMBL/GenBank/DDBJ whole genome shotgun (WGS) entry which is preliminary data.</text>
</comment>
<dbReference type="EMBL" id="DVML01000007">
    <property type="protein sequence ID" value="HIU22086.1"/>
    <property type="molecule type" value="Genomic_DNA"/>
</dbReference>